<dbReference type="Pfam" id="PF03403">
    <property type="entry name" value="PAF-AH_p_II"/>
    <property type="match status" value="1"/>
</dbReference>
<reference evidence="4 5" key="1">
    <citation type="submission" date="2019-01" db="EMBL/GenBank/DDBJ databases">
        <title>Complete genome sequence of Cohnella hallensis HS21 isolated from Korean fir (Abies koreana) rhizospheric soil.</title>
        <authorList>
            <person name="Jiang L."/>
            <person name="Kang S.W."/>
            <person name="Kim S."/>
            <person name="Jung J."/>
            <person name="Kim C.Y."/>
            <person name="Kim D.H."/>
            <person name="Kim S.W."/>
            <person name="Lee J."/>
        </authorList>
    </citation>
    <scope>NUCLEOTIDE SEQUENCE [LARGE SCALE GENOMIC DNA]</scope>
    <source>
        <strain evidence="4 5">HS21</strain>
    </source>
</reference>
<evidence type="ECO:0000256" key="2">
    <source>
        <dbReference type="ARBA" id="ARBA00022963"/>
    </source>
</evidence>
<dbReference type="Proteomes" id="UP000289856">
    <property type="component" value="Chromosome"/>
</dbReference>
<sequence>MVIFTIGLTVVLSLGTGASLYVFPQFSLVNPSGSHGIGELSLTLEDTSREEAYTIAAGDSRKIMLQIWYPTVKDTSSKKEHYPYEVGDALNSVLHLPQSLFSYFKGIPTHIVHAAPLEPTNSKYPLILFSPGNGSTRFQNLSLVEELVSNGYVVVGMDHPYTSSDMTYPDGTVAVRSEGKLESVSEDDLYEMEIDIRAKDMEFVIGQLRSKADSVANIQNILQEIDVNNIGVVGHSYGGATISQVMADDQNIKAGISYDGGLWGSPVTKGIRQPFLYMSASKTLDYLKSSDDNNKKFVKSVLQNLDKTEQASGKDFYFARFEGYNHYSFTDVPFIVPVFSNGHDTTQMTNEVSLAFFDQFLKGEKRDFRKLLIPDNKASLISVNDVWK</sequence>
<keyword evidence="1 4" id="KW-0378">Hydrolase</keyword>
<dbReference type="PANTHER" id="PTHR10272:SF0">
    <property type="entry name" value="PLATELET-ACTIVATING FACTOR ACETYLHYDROLASE"/>
    <property type="match status" value="1"/>
</dbReference>
<dbReference type="PANTHER" id="PTHR10272">
    <property type="entry name" value="PLATELET-ACTIVATING FACTOR ACETYLHYDROLASE"/>
    <property type="match status" value="1"/>
</dbReference>
<protein>
    <submittedName>
        <fullName evidence="4">Carboxylic ester hydrolase</fullName>
    </submittedName>
</protein>
<evidence type="ECO:0000256" key="1">
    <source>
        <dbReference type="ARBA" id="ARBA00022801"/>
    </source>
</evidence>
<dbReference type="KEGG" id="cohn:KCTCHS21_30060"/>
<proteinExistence type="predicted"/>
<dbReference type="AlphaFoldDB" id="A0A3T1D697"/>
<dbReference type="EMBL" id="AP019400">
    <property type="protein sequence ID" value="BBI33607.1"/>
    <property type="molecule type" value="Genomic_DNA"/>
</dbReference>
<evidence type="ECO:0000313" key="5">
    <source>
        <dbReference type="Proteomes" id="UP000289856"/>
    </source>
</evidence>
<organism evidence="4 5">
    <name type="scientific">Cohnella abietis</name>
    <dbReference type="NCBI Taxonomy" id="2507935"/>
    <lineage>
        <taxon>Bacteria</taxon>
        <taxon>Bacillati</taxon>
        <taxon>Bacillota</taxon>
        <taxon>Bacilli</taxon>
        <taxon>Bacillales</taxon>
        <taxon>Paenibacillaceae</taxon>
        <taxon>Cohnella</taxon>
    </lineage>
</organism>
<keyword evidence="5" id="KW-1185">Reference proteome</keyword>
<name>A0A3T1D697_9BACL</name>
<evidence type="ECO:0000313" key="4">
    <source>
        <dbReference type="EMBL" id="BBI33607.1"/>
    </source>
</evidence>
<dbReference type="SUPFAM" id="SSF53474">
    <property type="entry name" value="alpha/beta-Hydrolases"/>
    <property type="match status" value="1"/>
</dbReference>
<dbReference type="GO" id="GO:0003847">
    <property type="term" value="F:1-alkyl-2-acetylglycerophosphocholine esterase activity"/>
    <property type="evidence" value="ECO:0007669"/>
    <property type="project" value="TreeGrafter"/>
</dbReference>
<dbReference type="InterPro" id="IPR029058">
    <property type="entry name" value="AB_hydrolase_fold"/>
</dbReference>
<gene>
    <name evidence="4" type="ORF">KCTCHS21_30060</name>
</gene>
<evidence type="ECO:0000256" key="3">
    <source>
        <dbReference type="ARBA" id="ARBA00023098"/>
    </source>
</evidence>
<dbReference type="GO" id="GO:0016042">
    <property type="term" value="P:lipid catabolic process"/>
    <property type="evidence" value="ECO:0007669"/>
    <property type="project" value="UniProtKB-KW"/>
</dbReference>
<dbReference type="Gene3D" id="3.40.50.1820">
    <property type="entry name" value="alpha/beta hydrolase"/>
    <property type="match status" value="1"/>
</dbReference>
<keyword evidence="3" id="KW-0443">Lipid metabolism</keyword>
<accession>A0A3T1D697</accession>
<keyword evidence="2" id="KW-0442">Lipid degradation</keyword>